<gene>
    <name evidence="1" type="ORF">FB467_0607</name>
</gene>
<dbReference type="RefSeq" id="WP_141783785.1">
    <property type="nucleotide sequence ID" value="NZ_BAAAIK010000003.1"/>
</dbReference>
<name>A0A542YN50_9MICO</name>
<protein>
    <submittedName>
        <fullName evidence="1">Uncharacterized protein (DUF2252 family)</fullName>
    </submittedName>
</protein>
<keyword evidence="2" id="KW-1185">Reference proteome</keyword>
<evidence type="ECO:0000313" key="1">
    <source>
        <dbReference type="EMBL" id="TQL49532.1"/>
    </source>
</evidence>
<proteinExistence type="predicted"/>
<dbReference type="PANTHER" id="PTHR39441:SF1">
    <property type="entry name" value="DUF2252 DOMAIN-CONTAINING PROTEIN"/>
    <property type="match status" value="1"/>
</dbReference>
<accession>A0A542YN50</accession>
<dbReference type="Pfam" id="PF10009">
    <property type="entry name" value="DUF2252"/>
    <property type="match status" value="1"/>
</dbReference>
<comment type="caution">
    <text evidence="1">The sequence shown here is derived from an EMBL/GenBank/DDBJ whole genome shotgun (WGS) entry which is preliminary data.</text>
</comment>
<dbReference type="PANTHER" id="PTHR39441">
    <property type="entry name" value="DUF2252 DOMAIN-CONTAINING PROTEIN"/>
    <property type="match status" value="1"/>
</dbReference>
<organism evidence="1 2">
    <name type="scientific">Ornithinicoccus hortensis</name>
    <dbReference type="NCBI Taxonomy" id="82346"/>
    <lineage>
        <taxon>Bacteria</taxon>
        <taxon>Bacillati</taxon>
        <taxon>Actinomycetota</taxon>
        <taxon>Actinomycetes</taxon>
        <taxon>Micrococcales</taxon>
        <taxon>Intrasporangiaceae</taxon>
        <taxon>Ornithinicoccus</taxon>
    </lineage>
</organism>
<dbReference type="EMBL" id="VFOP01000001">
    <property type="protein sequence ID" value="TQL49532.1"/>
    <property type="molecule type" value="Genomic_DNA"/>
</dbReference>
<evidence type="ECO:0000313" key="2">
    <source>
        <dbReference type="Proteomes" id="UP000319516"/>
    </source>
</evidence>
<dbReference type="Proteomes" id="UP000319516">
    <property type="component" value="Unassembled WGS sequence"/>
</dbReference>
<dbReference type="InterPro" id="IPR018721">
    <property type="entry name" value="DUF2252"/>
</dbReference>
<dbReference type="AlphaFoldDB" id="A0A542YN50"/>
<reference evidence="1 2" key="1">
    <citation type="submission" date="2019-06" db="EMBL/GenBank/DDBJ databases">
        <title>Sequencing the genomes of 1000 actinobacteria strains.</title>
        <authorList>
            <person name="Klenk H.-P."/>
        </authorList>
    </citation>
    <scope>NUCLEOTIDE SEQUENCE [LARGE SCALE GENOMIC DNA]</scope>
    <source>
        <strain evidence="1 2">DSM 12335</strain>
    </source>
</reference>
<sequence>MPHTAAPLLTESQARGRALRRTVPRSGQARLAVDDRDPVEILEQQNADRLPDLVPVRMGRMLQSPFAFFRGTAALMAHDLSTNARCGTHIVACGDAHISNFGLFASPERRVLFDLNDFDEASLAPWEWDVKRLATSVVVGGRDNGLTEEQCREAAVSAVRGYRRALRRLHTRTALERYYFRVETDWLEQVATSEAQKLIRTSVKKARKRTSDQVLRKLAVKDADGTLRIQDQPPAAQHVDHGAQVDVGRLFEAYRSTLRSDTSLLVSQFTLRDYVLRVVGVGSVGTRCYVLLLEGPSHEPLFLQAKEAPPSVLETYGGIPWAPPAGFASAGNGREGHRVVGTQRVLQAQSDPFLGWITGYAGDRADRFDEAVATWATAYADQAERDYTALEQAVRSGRVPAESGV</sequence>
<dbReference type="OrthoDB" id="1491115at2"/>